<dbReference type="PANTHER" id="PTHR32507">
    <property type="entry name" value="NA(+)/H(+) ANTIPORTER 1"/>
    <property type="match status" value="1"/>
</dbReference>
<feature type="transmembrane region" description="Helical" evidence="9">
    <location>
        <begin position="293"/>
        <end position="313"/>
    </location>
</feature>
<feature type="transmembrane region" description="Helical" evidence="9">
    <location>
        <begin position="93"/>
        <end position="112"/>
    </location>
</feature>
<dbReference type="Pfam" id="PF00999">
    <property type="entry name" value="Na_H_Exchanger"/>
    <property type="match status" value="1"/>
</dbReference>
<feature type="transmembrane region" description="Helical" evidence="9">
    <location>
        <begin position="200"/>
        <end position="219"/>
    </location>
</feature>
<comment type="subcellular location">
    <subcellularLocation>
        <location evidence="1">Cell membrane</location>
        <topology evidence="1">Multi-pass membrane protein</topology>
    </subcellularLocation>
</comment>
<dbReference type="InterPro" id="IPR006153">
    <property type="entry name" value="Cation/H_exchanger_TM"/>
</dbReference>
<dbReference type="InterPro" id="IPR038770">
    <property type="entry name" value="Na+/solute_symporter_sf"/>
</dbReference>
<evidence type="ECO:0000256" key="3">
    <source>
        <dbReference type="ARBA" id="ARBA00022449"/>
    </source>
</evidence>
<evidence type="ECO:0000256" key="2">
    <source>
        <dbReference type="ARBA" id="ARBA00022448"/>
    </source>
</evidence>
<organism evidence="11 12">
    <name type="scientific">Amycolatopsis magusensis</name>
    <dbReference type="NCBI Taxonomy" id="882444"/>
    <lineage>
        <taxon>Bacteria</taxon>
        <taxon>Bacillati</taxon>
        <taxon>Actinomycetota</taxon>
        <taxon>Actinomycetes</taxon>
        <taxon>Pseudonocardiales</taxon>
        <taxon>Pseudonocardiaceae</taxon>
        <taxon>Amycolatopsis</taxon>
    </lineage>
</organism>
<keyword evidence="4" id="KW-1003">Cell membrane</keyword>
<accession>A0ABS4PZG1</accession>
<dbReference type="PANTHER" id="PTHR32507:SF8">
    <property type="entry name" value="CNH1P"/>
    <property type="match status" value="1"/>
</dbReference>
<keyword evidence="12" id="KW-1185">Reference proteome</keyword>
<evidence type="ECO:0000259" key="10">
    <source>
        <dbReference type="Pfam" id="PF00999"/>
    </source>
</evidence>
<feature type="transmembrane region" description="Helical" evidence="9">
    <location>
        <begin position="239"/>
        <end position="272"/>
    </location>
</feature>
<gene>
    <name evidence="11" type="ORF">JOM49_006341</name>
</gene>
<feature type="domain" description="Cation/H+ exchanger transmembrane" evidence="10">
    <location>
        <begin position="15"/>
        <end position="404"/>
    </location>
</feature>
<evidence type="ECO:0000256" key="6">
    <source>
        <dbReference type="ARBA" id="ARBA00022989"/>
    </source>
</evidence>
<feature type="transmembrane region" description="Helical" evidence="9">
    <location>
        <begin position="319"/>
        <end position="341"/>
    </location>
</feature>
<feature type="transmembrane region" description="Helical" evidence="9">
    <location>
        <begin position="61"/>
        <end position="81"/>
    </location>
</feature>
<keyword evidence="8 9" id="KW-0472">Membrane</keyword>
<name>A0ABS4PZG1_9PSEU</name>
<evidence type="ECO:0000256" key="1">
    <source>
        <dbReference type="ARBA" id="ARBA00004651"/>
    </source>
</evidence>
<evidence type="ECO:0000313" key="11">
    <source>
        <dbReference type="EMBL" id="MBP2184815.1"/>
    </source>
</evidence>
<evidence type="ECO:0000256" key="7">
    <source>
        <dbReference type="ARBA" id="ARBA00023065"/>
    </source>
</evidence>
<evidence type="ECO:0000256" key="4">
    <source>
        <dbReference type="ARBA" id="ARBA00022475"/>
    </source>
</evidence>
<feature type="transmembrane region" description="Helical" evidence="9">
    <location>
        <begin position="173"/>
        <end position="193"/>
    </location>
</feature>
<evidence type="ECO:0000313" key="12">
    <source>
        <dbReference type="Proteomes" id="UP000741013"/>
    </source>
</evidence>
<keyword evidence="5 9" id="KW-0812">Transmembrane</keyword>
<feature type="transmembrane region" description="Helical" evidence="9">
    <location>
        <begin position="348"/>
        <end position="367"/>
    </location>
</feature>
<dbReference type="RefSeq" id="WP_209667778.1">
    <property type="nucleotide sequence ID" value="NZ_JAGGMS010000001.1"/>
</dbReference>
<sequence>MELLLGLAGLLALGAALLPKLVTNRPLSMPLVLLVLGVVIGLLPLPAPYGQVWGNPLPHLGALQVVTEFGLIIALVGTGLNTDRKLGWHSWNSTWRLLLFAMPLFIGVIFLLGHWLLALPAAAALVLAAALAPTDPVLASDVSVPEPHAEKELTSDNEVRFTLTTEAGLNDGLTMPFIMLAILLAGADGLPGLGEVSVEVLLPLPVGVAIGVALGWLLGRLIFDTRSDEVRLSEYSDGLVVLVLAFLPFAAAELVQGNGFLAVFAAAVTLRARERSHGYHAVLHDFGDQLERLFVAVALLALGVAIGDGLLAGLRPVEVLLAVVAVFVVRPLTSLVSLIGAPPGRRGSLAISFFGVRGIGTLFYVVYALAHGDFPLPDVIWRVAAVAVAVSVLVHGVTAEPVMRRLERLGAQGRRRRIA</sequence>
<keyword evidence="2" id="KW-0813">Transport</keyword>
<feature type="transmembrane region" description="Helical" evidence="9">
    <location>
        <begin position="379"/>
        <end position="399"/>
    </location>
</feature>
<evidence type="ECO:0000256" key="9">
    <source>
        <dbReference type="SAM" id="Phobius"/>
    </source>
</evidence>
<evidence type="ECO:0000256" key="5">
    <source>
        <dbReference type="ARBA" id="ARBA00022692"/>
    </source>
</evidence>
<dbReference type="Gene3D" id="1.20.1530.20">
    <property type="match status" value="1"/>
</dbReference>
<keyword evidence="6 9" id="KW-1133">Transmembrane helix</keyword>
<dbReference type="Proteomes" id="UP000741013">
    <property type="component" value="Unassembled WGS sequence"/>
</dbReference>
<evidence type="ECO:0000256" key="8">
    <source>
        <dbReference type="ARBA" id="ARBA00023136"/>
    </source>
</evidence>
<comment type="caution">
    <text evidence="11">The sequence shown here is derived from an EMBL/GenBank/DDBJ whole genome shotgun (WGS) entry which is preliminary data.</text>
</comment>
<proteinExistence type="predicted"/>
<feature type="transmembrane region" description="Helical" evidence="9">
    <location>
        <begin position="29"/>
        <end position="49"/>
    </location>
</feature>
<dbReference type="EMBL" id="JAGGMS010000001">
    <property type="protein sequence ID" value="MBP2184815.1"/>
    <property type="molecule type" value="Genomic_DNA"/>
</dbReference>
<protein>
    <submittedName>
        <fullName evidence="11">NhaP-type Na+/H+ or K+/H+ antiporter</fullName>
    </submittedName>
</protein>
<keyword evidence="7" id="KW-0406">Ion transport</keyword>
<reference evidence="11 12" key="1">
    <citation type="submission" date="2021-03" db="EMBL/GenBank/DDBJ databases">
        <title>Sequencing the genomes of 1000 actinobacteria strains.</title>
        <authorList>
            <person name="Klenk H.-P."/>
        </authorList>
    </citation>
    <scope>NUCLEOTIDE SEQUENCE [LARGE SCALE GENOMIC DNA]</scope>
    <source>
        <strain evidence="11 12">DSM 45510</strain>
    </source>
</reference>
<keyword evidence="3" id="KW-0050">Antiport</keyword>